<evidence type="ECO:0000259" key="5">
    <source>
        <dbReference type="SMART" id="SM00965"/>
    </source>
</evidence>
<dbReference type="Gene3D" id="2.60.40.1120">
    <property type="entry name" value="Carboxypeptidase-like, regulatory domain"/>
    <property type="match status" value="1"/>
</dbReference>
<evidence type="ECO:0000256" key="1">
    <source>
        <dbReference type="ARBA" id="ARBA00022448"/>
    </source>
</evidence>
<evidence type="ECO:0000256" key="4">
    <source>
        <dbReference type="SAM" id="Phobius"/>
    </source>
</evidence>
<dbReference type="GO" id="GO:0019867">
    <property type="term" value="C:outer membrane"/>
    <property type="evidence" value="ECO:0007669"/>
    <property type="project" value="InterPro"/>
</dbReference>
<dbReference type="InterPro" id="IPR011662">
    <property type="entry name" value="Secretin/TonB_short_N"/>
</dbReference>
<dbReference type="Pfam" id="PF13715">
    <property type="entry name" value="CarbopepD_reg_2"/>
    <property type="match status" value="1"/>
</dbReference>
<keyword evidence="4" id="KW-0812">Transmembrane</keyword>
<evidence type="ECO:0000256" key="3">
    <source>
        <dbReference type="ARBA" id="ARBA00023237"/>
    </source>
</evidence>
<accession>A0A644WFX6</accession>
<evidence type="ECO:0000313" key="6">
    <source>
        <dbReference type="EMBL" id="MPM02408.1"/>
    </source>
</evidence>
<reference evidence="6" key="1">
    <citation type="submission" date="2019-08" db="EMBL/GenBank/DDBJ databases">
        <authorList>
            <person name="Kucharzyk K."/>
            <person name="Murdoch R.W."/>
            <person name="Higgins S."/>
            <person name="Loffler F."/>
        </authorList>
    </citation>
    <scope>NUCLEOTIDE SEQUENCE</scope>
</reference>
<feature type="domain" description="Secretin/TonB short N-terminal" evidence="5">
    <location>
        <begin position="77"/>
        <end position="128"/>
    </location>
</feature>
<dbReference type="EMBL" id="VSSQ01000866">
    <property type="protein sequence ID" value="MPM02408.1"/>
    <property type="molecule type" value="Genomic_DNA"/>
</dbReference>
<comment type="caution">
    <text evidence="6">The sequence shown here is derived from an EMBL/GenBank/DDBJ whole genome shotgun (WGS) entry which is preliminary data.</text>
</comment>
<name>A0A644WFX6_9ZZZZ</name>
<dbReference type="Gene3D" id="3.55.50.30">
    <property type="match status" value="1"/>
</dbReference>
<keyword evidence="1" id="KW-0813">Transport</keyword>
<sequence length="523" mass="60538">MQRNGVKIQKRGWGNKNPSVNRMRGEKLIFILTLTLVIMSELHLYAQNNRSDKTFKISESRGTAYDLLNKISTQTGSLFIYDSKAVDNKKRGRISRGEYTIEEAIRIITQDNSLTIKQEGEYILIYKPQQKTPERVYSGEKYVRMEGVVLDRHNGEPVISATVSPEGGSVGTITNQEGRFRLTLPDSLAKRNIIFSSMGYEQRKVSGILLTENDVTIEMMQSVIPLQEVIVRVVDPRSILMDAIRKRETNYHPKPLNITAFYREGIEYKSNLSLSEAVLKLYKSGLSPSFTSDQAKLLKMRKISTLSSQDTLIAKLRSTINAIILLDIMKYPTDFLQYSGMNMYNYTHTDITEIDGRRVYVFSFVQKEEIMEALFTGELYVDAQNHALVKAIFEVNPNHIRKFADNLIVRKSKTHEVTPVRVKYQVSYKSHNGLYLVNHIRGDLSFKVRKKGRLLTTPLNLWFEMANCKSDTENVEKFLSDQRLSTRDIFSDIQYTYDPEFWEHFNIIMQEEKIEEIIRNYKF</sequence>
<organism evidence="6">
    <name type="scientific">bioreactor metagenome</name>
    <dbReference type="NCBI Taxonomy" id="1076179"/>
    <lineage>
        <taxon>unclassified sequences</taxon>
        <taxon>metagenomes</taxon>
        <taxon>ecological metagenomes</taxon>
    </lineage>
</organism>
<keyword evidence="2 4" id="KW-0472">Membrane</keyword>
<keyword evidence="4" id="KW-1133">Transmembrane helix</keyword>
<dbReference type="SUPFAM" id="SSF49464">
    <property type="entry name" value="Carboxypeptidase regulatory domain-like"/>
    <property type="match status" value="1"/>
</dbReference>
<proteinExistence type="predicted"/>
<protein>
    <recommendedName>
        <fullName evidence="5">Secretin/TonB short N-terminal domain-containing protein</fullName>
    </recommendedName>
</protein>
<dbReference type="SMART" id="SM00965">
    <property type="entry name" value="STN"/>
    <property type="match status" value="1"/>
</dbReference>
<evidence type="ECO:0000256" key="2">
    <source>
        <dbReference type="ARBA" id="ARBA00023136"/>
    </source>
</evidence>
<keyword evidence="3" id="KW-0998">Cell outer membrane</keyword>
<dbReference type="InterPro" id="IPR008969">
    <property type="entry name" value="CarboxyPept-like_regulatory"/>
</dbReference>
<dbReference type="AlphaFoldDB" id="A0A644WFX6"/>
<feature type="transmembrane region" description="Helical" evidence="4">
    <location>
        <begin position="28"/>
        <end position="46"/>
    </location>
</feature>
<gene>
    <name evidence="6" type="ORF">SDC9_48657</name>
</gene>